<dbReference type="AlphaFoldDB" id="A0A6L5QDR4"/>
<keyword evidence="3" id="KW-1185">Reference proteome</keyword>
<dbReference type="Pfam" id="PF10003">
    <property type="entry name" value="DUF2244"/>
    <property type="match status" value="1"/>
</dbReference>
<comment type="caution">
    <text evidence="2">The sequence shown here is derived from an EMBL/GenBank/DDBJ whole genome shotgun (WGS) entry which is preliminary data.</text>
</comment>
<dbReference type="EMBL" id="WKJM01000005">
    <property type="protein sequence ID" value="MRX07877.1"/>
    <property type="molecule type" value="Genomic_DNA"/>
</dbReference>
<name>A0A6L5QDR4_9BURK</name>
<dbReference type="InterPro" id="IPR019253">
    <property type="entry name" value="DUF2244_TM"/>
</dbReference>
<keyword evidence="1" id="KW-0812">Transmembrane</keyword>
<proteinExistence type="predicted"/>
<dbReference type="Proteomes" id="UP000481037">
    <property type="component" value="Unassembled WGS sequence"/>
</dbReference>
<dbReference type="RefSeq" id="WP_154362398.1">
    <property type="nucleotide sequence ID" value="NZ_WKJM01000005.1"/>
</dbReference>
<accession>A0A6L5QDR4</accession>
<evidence type="ECO:0000256" key="1">
    <source>
        <dbReference type="SAM" id="Phobius"/>
    </source>
</evidence>
<evidence type="ECO:0000313" key="3">
    <source>
        <dbReference type="Proteomes" id="UP000481037"/>
    </source>
</evidence>
<protein>
    <submittedName>
        <fullName evidence="2">DUF2244 domain-containing protein</fullName>
    </submittedName>
</protein>
<gene>
    <name evidence="2" type="ORF">GJ697_08545</name>
</gene>
<keyword evidence="1" id="KW-1133">Transmembrane helix</keyword>
<feature type="transmembrane region" description="Helical" evidence="1">
    <location>
        <begin position="25"/>
        <end position="43"/>
    </location>
</feature>
<sequence length="150" mass="17144">MPREGPSGHRSWLLQRRYRLSRRQLTLLFAALCVPSLTVAGGFLWFGYWYILAYSVLELSVVALCLRHHARHAADYDRIDITPAAIHIAQRRALVERRIELNPQTARVLAPSDSRLQLADGDIIITLAEFLPPSQRQQLSNDLALYISQR</sequence>
<reference evidence="2 3" key="1">
    <citation type="submission" date="2019-11" db="EMBL/GenBank/DDBJ databases">
        <title>Novel species isolated from a subtropical stream in China.</title>
        <authorList>
            <person name="Lu H."/>
        </authorList>
    </citation>
    <scope>NUCLEOTIDE SEQUENCE [LARGE SCALE GENOMIC DNA]</scope>
    <source>
        <strain evidence="2 3">FT25W</strain>
    </source>
</reference>
<evidence type="ECO:0000313" key="2">
    <source>
        <dbReference type="EMBL" id="MRX07877.1"/>
    </source>
</evidence>
<organism evidence="2 3">
    <name type="scientific">Duganella alba</name>
    <dbReference type="NCBI Taxonomy" id="2666081"/>
    <lineage>
        <taxon>Bacteria</taxon>
        <taxon>Pseudomonadati</taxon>
        <taxon>Pseudomonadota</taxon>
        <taxon>Betaproteobacteria</taxon>
        <taxon>Burkholderiales</taxon>
        <taxon>Oxalobacteraceae</taxon>
        <taxon>Telluria group</taxon>
        <taxon>Duganella</taxon>
    </lineage>
</organism>
<keyword evidence="1" id="KW-0472">Membrane</keyword>